<keyword evidence="3" id="KW-1185">Reference proteome</keyword>
<feature type="domain" description="Protein kinase" evidence="1">
    <location>
        <begin position="18"/>
        <end position="366"/>
    </location>
</feature>
<dbReference type="InterPro" id="IPR011009">
    <property type="entry name" value="Kinase-like_dom_sf"/>
</dbReference>
<evidence type="ECO:0000259" key="1">
    <source>
        <dbReference type="PROSITE" id="PS50011"/>
    </source>
</evidence>
<accession>A0ABD1YAV1</accession>
<organism evidence="2 3">
    <name type="scientific">Riccia fluitans</name>
    <dbReference type="NCBI Taxonomy" id="41844"/>
    <lineage>
        <taxon>Eukaryota</taxon>
        <taxon>Viridiplantae</taxon>
        <taxon>Streptophyta</taxon>
        <taxon>Embryophyta</taxon>
        <taxon>Marchantiophyta</taxon>
        <taxon>Marchantiopsida</taxon>
        <taxon>Marchantiidae</taxon>
        <taxon>Marchantiales</taxon>
        <taxon>Ricciaceae</taxon>
        <taxon>Riccia</taxon>
    </lineage>
</organism>
<dbReference type="SUPFAM" id="SSF56112">
    <property type="entry name" value="Protein kinase-like (PK-like)"/>
    <property type="match status" value="1"/>
</dbReference>
<dbReference type="InterPro" id="IPR000719">
    <property type="entry name" value="Prot_kinase_dom"/>
</dbReference>
<name>A0ABD1YAV1_9MARC</name>
<gene>
    <name evidence="2" type="ORF">R1flu_008021</name>
</gene>
<dbReference type="Gene3D" id="1.10.510.10">
    <property type="entry name" value="Transferase(Phosphotransferase) domain 1"/>
    <property type="match status" value="1"/>
</dbReference>
<protein>
    <recommendedName>
        <fullName evidence="1">Protein kinase domain-containing protein</fullName>
    </recommendedName>
</protein>
<reference evidence="2 3" key="1">
    <citation type="submission" date="2024-09" db="EMBL/GenBank/DDBJ databases">
        <title>Chromosome-scale assembly of Riccia fluitans.</title>
        <authorList>
            <person name="Paukszto L."/>
            <person name="Sawicki J."/>
            <person name="Karawczyk K."/>
            <person name="Piernik-Szablinska J."/>
            <person name="Szczecinska M."/>
            <person name="Mazdziarz M."/>
        </authorList>
    </citation>
    <scope>NUCLEOTIDE SEQUENCE [LARGE SCALE GENOMIC DNA]</scope>
    <source>
        <strain evidence="2">Rf_01</strain>
        <tissue evidence="2">Aerial parts of the thallus</tissue>
    </source>
</reference>
<dbReference type="Proteomes" id="UP001605036">
    <property type="component" value="Unassembled WGS sequence"/>
</dbReference>
<dbReference type="EMBL" id="JBHFFA010000005">
    <property type="protein sequence ID" value="KAL2623776.1"/>
    <property type="molecule type" value="Genomic_DNA"/>
</dbReference>
<evidence type="ECO:0000313" key="3">
    <source>
        <dbReference type="Proteomes" id="UP001605036"/>
    </source>
</evidence>
<sequence>MRKQYWTPGIDEGRKRFENKLVELGTIAFAQQSIAPDTRDFEHYTFKVELRLRKCVTQASTQWVEEFDTWIKSQFDEWTSERPDHFFPSILQIAGKLDPYRLRAESWQEWFKKPERKLVNLNSLSFRYKECEPISDNKIHWINFMSWVTPMLKRCRLSAGVYDGALRFPSEDLEKYDADHRLHASIFQCHRLKIAATLLQGLAFIHGHGWLHCDIHFRNVLVHFPLWDWDDKGLHNRIHDNAANDGARITRKLVFVGISDLRYAQTIQDALQGIRCYDPKQENPRQWIAPELTEKMAFHNSNDEKYVTTFIQSIDLFAMGWLLKQICGNFSTNMSKDKKERYDEEKWKMEFPRNSAPPHQTHRDLL</sequence>
<proteinExistence type="predicted"/>
<dbReference type="AlphaFoldDB" id="A0ABD1YAV1"/>
<dbReference type="PROSITE" id="PS50011">
    <property type="entry name" value="PROTEIN_KINASE_DOM"/>
    <property type="match status" value="1"/>
</dbReference>
<evidence type="ECO:0000313" key="2">
    <source>
        <dbReference type="EMBL" id="KAL2623776.1"/>
    </source>
</evidence>
<comment type="caution">
    <text evidence="2">The sequence shown here is derived from an EMBL/GenBank/DDBJ whole genome shotgun (WGS) entry which is preliminary data.</text>
</comment>